<dbReference type="AlphaFoldDB" id="A0ABD1C6Y8"/>
<dbReference type="Proteomes" id="UP001558713">
    <property type="component" value="Unassembled WGS sequence"/>
</dbReference>
<dbReference type="InterPro" id="IPR052929">
    <property type="entry name" value="RNase_H-like_EbsB-rel"/>
</dbReference>
<organism evidence="2 3">
    <name type="scientific">Cardamine amara subsp. amara</name>
    <dbReference type="NCBI Taxonomy" id="228776"/>
    <lineage>
        <taxon>Eukaryota</taxon>
        <taxon>Viridiplantae</taxon>
        <taxon>Streptophyta</taxon>
        <taxon>Embryophyta</taxon>
        <taxon>Tracheophyta</taxon>
        <taxon>Spermatophyta</taxon>
        <taxon>Magnoliopsida</taxon>
        <taxon>eudicotyledons</taxon>
        <taxon>Gunneridae</taxon>
        <taxon>Pentapetalae</taxon>
        <taxon>rosids</taxon>
        <taxon>malvids</taxon>
        <taxon>Brassicales</taxon>
        <taxon>Brassicaceae</taxon>
        <taxon>Cardamineae</taxon>
        <taxon>Cardamine</taxon>
    </lineage>
</organism>
<evidence type="ECO:0000313" key="2">
    <source>
        <dbReference type="EMBL" id="KAL1225215.1"/>
    </source>
</evidence>
<feature type="domain" description="RNase H type-1" evidence="1">
    <location>
        <begin position="76"/>
        <end position="182"/>
    </location>
</feature>
<sequence length="215" mass="24875">MKHVLNANILRQSIDSLVELAQDEADEWFIANGPVHKTNDLRQRIDPQYHKWRQPTLPFIKCNIGYSWAIANKNYGVAWKARDHRGNTVLHGRRSYSKVNSRLGAELLSLLWATENMSSLRFNYVIFEVSSIMIVDIFGSANFFRGDDTLVQNIQANLQQFTAWRVMFAAEIYNTPALRIARSVTKDQRTQFYIARGAPSWLRSMILSEKTYNSE</sequence>
<dbReference type="EMBL" id="JBANAX010000038">
    <property type="protein sequence ID" value="KAL1225215.1"/>
    <property type="molecule type" value="Genomic_DNA"/>
</dbReference>
<evidence type="ECO:0000259" key="1">
    <source>
        <dbReference type="Pfam" id="PF13456"/>
    </source>
</evidence>
<reference evidence="2 3" key="1">
    <citation type="submission" date="2024-04" db="EMBL/GenBank/DDBJ databases">
        <title>Genome assembly C_amara_ONT_v2.</title>
        <authorList>
            <person name="Yant L."/>
            <person name="Moore C."/>
            <person name="Slenker M."/>
        </authorList>
    </citation>
    <scope>NUCLEOTIDE SEQUENCE [LARGE SCALE GENOMIC DNA]</scope>
    <source>
        <tissue evidence="2">Leaf</tissue>
    </source>
</reference>
<evidence type="ECO:0000313" key="3">
    <source>
        <dbReference type="Proteomes" id="UP001558713"/>
    </source>
</evidence>
<name>A0ABD1C6Y8_CARAN</name>
<protein>
    <recommendedName>
        <fullName evidence="1">RNase H type-1 domain-containing protein</fullName>
    </recommendedName>
</protein>
<keyword evidence="3" id="KW-1185">Reference proteome</keyword>
<comment type="caution">
    <text evidence="2">The sequence shown here is derived from an EMBL/GenBank/DDBJ whole genome shotgun (WGS) entry which is preliminary data.</text>
</comment>
<dbReference type="InterPro" id="IPR002156">
    <property type="entry name" value="RNaseH_domain"/>
</dbReference>
<dbReference type="Pfam" id="PF13456">
    <property type="entry name" value="RVT_3"/>
    <property type="match status" value="1"/>
</dbReference>
<gene>
    <name evidence="2" type="ORF">V5N11_002414</name>
</gene>
<proteinExistence type="predicted"/>
<dbReference type="PANTHER" id="PTHR47074">
    <property type="entry name" value="BNAC02G40300D PROTEIN"/>
    <property type="match status" value="1"/>
</dbReference>
<dbReference type="PANTHER" id="PTHR47074:SF49">
    <property type="entry name" value="POLYNUCLEOTIDYL TRANSFERASE, RIBONUCLEASE H-LIKE SUPERFAMILY PROTEIN"/>
    <property type="match status" value="1"/>
</dbReference>
<accession>A0ABD1C6Y8</accession>